<dbReference type="SMART" id="SM00388">
    <property type="entry name" value="HisKA"/>
    <property type="match status" value="1"/>
</dbReference>
<evidence type="ECO:0000256" key="2">
    <source>
        <dbReference type="ARBA" id="ARBA00012438"/>
    </source>
</evidence>
<dbReference type="SUPFAM" id="SSF47384">
    <property type="entry name" value="Homodimeric domain of signal transducing histidine kinase"/>
    <property type="match status" value="1"/>
</dbReference>
<keyword evidence="9" id="KW-0808">Transferase</keyword>
<dbReference type="CDD" id="cd16922">
    <property type="entry name" value="HATPase_EvgS-ArcB-TorS-like"/>
    <property type="match status" value="1"/>
</dbReference>
<dbReference type="PRINTS" id="PR00344">
    <property type="entry name" value="BCTRLSENSOR"/>
</dbReference>
<reference evidence="9" key="1">
    <citation type="submission" date="2015-04" db="EMBL/GenBank/DDBJ databases">
        <authorList>
            <person name="Syromyatnikov M.Y."/>
            <person name="Popov V.N."/>
        </authorList>
    </citation>
    <scope>NUCLEOTIDE SEQUENCE</scope>
    <source>
        <strain evidence="9">MO-1</strain>
    </source>
</reference>
<keyword evidence="3 5" id="KW-0597">Phosphoprotein</keyword>
<dbReference type="CDD" id="cd00082">
    <property type="entry name" value="HisKA"/>
    <property type="match status" value="1"/>
</dbReference>
<dbReference type="PROSITE" id="PS50110">
    <property type="entry name" value="RESPONSE_REGULATORY"/>
    <property type="match status" value="1"/>
</dbReference>
<feature type="modified residue" description="4-aspartylphosphate" evidence="5">
    <location>
        <position position="556"/>
    </location>
</feature>
<dbReference type="InterPro" id="IPR003661">
    <property type="entry name" value="HisK_dim/P_dom"/>
</dbReference>
<dbReference type="Pfam" id="PF02518">
    <property type="entry name" value="HATPase_c"/>
    <property type="match status" value="1"/>
</dbReference>
<dbReference type="EMBL" id="LO017727">
    <property type="protein sequence ID" value="CRH06397.1"/>
    <property type="molecule type" value="Genomic_DNA"/>
</dbReference>
<feature type="domain" description="Response regulatory" evidence="8">
    <location>
        <begin position="507"/>
        <end position="626"/>
    </location>
</feature>
<feature type="region of interest" description="Disordered" evidence="6">
    <location>
        <begin position="481"/>
        <end position="501"/>
    </location>
</feature>
<dbReference type="InterPro" id="IPR011006">
    <property type="entry name" value="CheY-like_superfamily"/>
</dbReference>
<dbReference type="InterPro" id="IPR003594">
    <property type="entry name" value="HATPase_dom"/>
</dbReference>
<organism evidence="9">
    <name type="scientific">Magnetococcus massalia (strain MO-1)</name>
    <dbReference type="NCBI Taxonomy" id="451514"/>
    <lineage>
        <taxon>Bacteria</taxon>
        <taxon>Pseudomonadati</taxon>
        <taxon>Pseudomonadota</taxon>
        <taxon>Magnetococcia</taxon>
        <taxon>Magnetococcales</taxon>
        <taxon>Magnetococcaceae</taxon>
        <taxon>Magnetococcus</taxon>
    </lineage>
</organism>
<keyword evidence="4" id="KW-0902">Two-component regulatory system</keyword>
<dbReference type="PANTHER" id="PTHR45339:SF1">
    <property type="entry name" value="HYBRID SIGNAL TRANSDUCTION HISTIDINE KINASE J"/>
    <property type="match status" value="1"/>
</dbReference>
<evidence type="ECO:0000256" key="6">
    <source>
        <dbReference type="SAM" id="MobiDB-lite"/>
    </source>
</evidence>
<evidence type="ECO:0000259" key="7">
    <source>
        <dbReference type="PROSITE" id="PS50109"/>
    </source>
</evidence>
<evidence type="ECO:0000313" key="9">
    <source>
        <dbReference type="EMBL" id="CRH06397.1"/>
    </source>
</evidence>
<dbReference type="PANTHER" id="PTHR45339">
    <property type="entry name" value="HYBRID SIGNAL TRANSDUCTION HISTIDINE KINASE J"/>
    <property type="match status" value="1"/>
</dbReference>
<dbReference type="PROSITE" id="PS50109">
    <property type="entry name" value="HIS_KIN"/>
    <property type="match status" value="1"/>
</dbReference>
<name>A0A1S7LJU9_MAGMO</name>
<evidence type="ECO:0000256" key="1">
    <source>
        <dbReference type="ARBA" id="ARBA00000085"/>
    </source>
</evidence>
<dbReference type="FunFam" id="3.30.565.10:FF:000010">
    <property type="entry name" value="Sensor histidine kinase RcsC"/>
    <property type="match status" value="1"/>
</dbReference>
<keyword evidence="9" id="KW-0418">Kinase</keyword>
<dbReference type="EC" id="2.7.13.3" evidence="2"/>
<sequence length="630" mass="69312">MARASVLLAFVLGIVMSSLQVWLDFHEEAASLNAQVEQILNVAARSAAPAAMRLDKRLGAEVVEGLLSYSFIARARIDTDLGTVLADRSLPPQKSRTAWLTRYLGEAKPEQTITLVNARKPELEYGVLTITIDNDRAYAGFFDRALTVVLTGVARNLILALLLFSLFQYLLAHPLQRLLAGWDALEPAVSGDGDQPQTLPVDPNHTNDELGHLTQQANTYLISNHFHVAELQRSRLALEKALKAADQANQAKSEFLATMSHEIRTPMNLVVGLGDLLAETELSDEQRQHVNKIQIAGCALMDLITNILDISRIEAGLLTIRPKPDVELKRLVADSMELFRNEATAKGVELKMELPGSFPTTVSLDVSRVQQVLFNLLSNALKFTESGEIVVALSTKQVDGSAGFQLSVSDTGVGIAEADQIHIFDKFTQSDGSMTRRFGGTGLGLHICQRLVGLMGGSIYLLSEQGKGSRFTVELPFKEPVSTTADDKRSPAGQHPPLSTEEIPPLKILLVDDSEDNRALIQAFLKSTPCVLEEASNGAEALEKMQRNRYDLTLMDMQMPVMDGLEATRRHRQWEVEQGREPMLVIALTAHVMAEHQKMAMEAGCDGYLTKPLKKRVLLKELMQLPGQRA</sequence>
<dbReference type="InterPro" id="IPR036890">
    <property type="entry name" value="HATPase_C_sf"/>
</dbReference>
<dbReference type="InterPro" id="IPR004358">
    <property type="entry name" value="Sig_transdc_His_kin-like_C"/>
</dbReference>
<dbReference type="Gene3D" id="1.10.287.130">
    <property type="match status" value="1"/>
</dbReference>
<dbReference type="InterPro" id="IPR036097">
    <property type="entry name" value="HisK_dim/P_sf"/>
</dbReference>
<dbReference type="Gene3D" id="3.30.565.10">
    <property type="entry name" value="Histidine kinase-like ATPase, C-terminal domain"/>
    <property type="match status" value="1"/>
</dbReference>
<dbReference type="AlphaFoldDB" id="A0A1S7LJU9"/>
<proteinExistence type="predicted"/>
<dbReference type="Pfam" id="PF00072">
    <property type="entry name" value="Response_reg"/>
    <property type="match status" value="1"/>
</dbReference>
<accession>A0A1S7LJU9</accession>
<dbReference type="Gene3D" id="3.40.50.2300">
    <property type="match status" value="1"/>
</dbReference>
<dbReference type="SMART" id="SM00387">
    <property type="entry name" value="HATPase_c"/>
    <property type="match status" value="1"/>
</dbReference>
<dbReference type="InterPro" id="IPR005467">
    <property type="entry name" value="His_kinase_dom"/>
</dbReference>
<evidence type="ECO:0000256" key="4">
    <source>
        <dbReference type="ARBA" id="ARBA00023012"/>
    </source>
</evidence>
<evidence type="ECO:0000256" key="3">
    <source>
        <dbReference type="ARBA" id="ARBA00022553"/>
    </source>
</evidence>
<dbReference type="SUPFAM" id="SSF55874">
    <property type="entry name" value="ATPase domain of HSP90 chaperone/DNA topoisomerase II/histidine kinase"/>
    <property type="match status" value="1"/>
</dbReference>
<evidence type="ECO:0000256" key="5">
    <source>
        <dbReference type="PROSITE-ProRule" id="PRU00169"/>
    </source>
</evidence>
<dbReference type="Pfam" id="PF00512">
    <property type="entry name" value="HisKA"/>
    <property type="match status" value="1"/>
</dbReference>
<evidence type="ECO:0000259" key="8">
    <source>
        <dbReference type="PROSITE" id="PS50110"/>
    </source>
</evidence>
<protein>
    <recommendedName>
        <fullName evidence="2">histidine kinase</fullName>
        <ecNumber evidence="2">2.7.13.3</ecNumber>
    </recommendedName>
</protein>
<dbReference type="CDD" id="cd17546">
    <property type="entry name" value="REC_hyHK_CKI1_RcsC-like"/>
    <property type="match status" value="1"/>
</dbReference>
<gene>
    <name evidence="9" type="ORF">MAGMO_2232</name>
</gene>
<dbReference type="SMART" id="SM00448">
    <property type="entry name" value="REC"/>
    <property type="match status" value="1"/>
</dbReference>
<feature type="domain" description="Histidine kinase" evidence="7">
    <location>
        <begin position="258"/>
        <end position="479"/>
    </location>
</feature>
<dbReference type="SUPFAM" id="SSF52172">
    <property type="entry name" value="CheY-like"/>
    <property type="match status" value="1"/>
</dbReference>
<dbReference type="InterPro" id="IPR001789">
    <property type="entry name" value="Sig_transdc_resp-reg_receiver"/>
</dbReference>
<dbReference type="GO" id="GO:0000155">
    <property type="term" value="F:phosphorelay sensor kinase activity"/>
    <property type="evidence" value="ECO:0007669"/>
    <property type="project" value="InterPro"/>
</dbReference>
<comment type="catalytic activity">
    <reaction evidence="1">
        <text>ATP + protein L-histidine = ADP + protein N-phospho-L-histidine.</text>
        <dbReference type="EC" id="2.7.13.3"/>
    </reaction>
</comment>